<dbReference type="EMBL" id="OKRB01000024">
    <property type="protein sequence ID" value="SPE17971.1"/>
    <property type="molecule type" value="Genomic_DNA"/>
</dbReference>
<protein>
    <submittedName>
        <fullName evidence="1">Uncharacterized protein</fullName>
    </submittedName>
</protein>
<dbReference type="AlphaFoldDB" id="A0A2N9L425"/>
<name>A0A2N9L425_9BACT</name>
<accession>A0A2N9L425</accession>
<organism evidence="1 2">
    <name type="scientific">Candidatus Sulfuritelmatomonas gaucii</name>
    <dbReference type="NCBI Taxonomy" id="2043161"/>
    <lineage>
        <taxon>Bacteria</taxon>
        <taxon>Pseudomonadati</taxon>
        <taxon>Acidobacteriota</taxon>
        <taxon>Terriglobia</taxon>
        <taxon>Terriglobales</taxon>
        <taxon>Acidobacteriaceae</taxon>
        <taxon>Candidatus Sulfuritelmatomonas</taxon>
    </lineage>
</organism>
<reference evidence="2" key="1">
    <citation type="submission" date="2018-02" db="EMBL/GenBank/DDBJ databases">
        <authorList>
            <person name="Hausmann B."/>
        </authorList>
    </citation>
    <scope>NUCLEOTIDE SEQUENCE [LARGE SCALE GENOMIC DNA]</scope>
    <source>
        <strain evidence="2">Peat soil MAG SbA5</strain>
    </source>
</reference>
<proteinExistence type="predicted"/>
<dbReference type="Proteomes" id="UP000239735">
    <property type="component" value="Unassembled WGS sequence"/>
</dbReference>
<gene>
    <name evidence="1" type="ORF">SBA5_120047</name>
</gene>
<evidence type="ECO:0000313" key="2">
    <source>
        <dbReference type="Proteomes" id="UP000239735"/>
    </source>
</evidence>
<sequence length="70" mass="7831">MLRLNGLFSTTPPDRILLRANGAKQLEQSSTIRLRPHRGGIERGPQPVVKLRNVRHLHTHVYLQGTASLG</sequence>
<evidence type="ECO:0000313" key="1">
    <source>
        <dbReference type="EMBL" id="SPE17971.1"/>
    </source>
</evidence>